<dbReference type="Proteomes" id="UP000095287">
    <property type="component" value="Unplaced"/>
</dbReference>
<evidence type="ECO:0000313" key="1">
    <source>
        <dbReference type="Proteomes" id="UP000095287"/>
    </source>
</evidence>
<name>A0A1I7YB88_9BILA</name>
<organism evidence="1 2">
    <name type="scientific">Steinernema glaseri</name>
    <dbReference type="NCBI Taxonomy" id="37863"/>
    <lineage>
        <taxon>Eukaryota</taxon>
        <taxon>Metazoa</taxon>
        <taxon>Ecdysozoa</taxon>
        <taxon>Nematoda</taxon>
        <taxon>Chromadorea</taxon>
        <taxon>Rhabditida</taxon>
        <taxon>Tylenchina</taxon>
        <taxon>Panagrolaimomorpha</taxon>
        <taxon>Strongyloidoidea</taxon>
        <taxon>Steinernematidae</taxon>
        <taxon>Steinernema</taxon>
    </lineage>
</organism>
<dbReference type="WBParaSite" id="L893_g14607.t1">
    <property type="protein sequence ID" value="L893_g14607.t1"/>
    <property type="gene ID" value="L893_g14607"/>
</dbReference>
<keyword evidence="1" id="KW-1185">Reference proteome</keyword>
<evidence type="ECO:0000313" key="2">
    <source>
        <dbReference type="WBParaSite" id="L893_g14607.t1"/>
    </source>
</evidence>
<reference evidence="2" key="1">
    <citation type="submission" date="2016-11" db="UniProtKB">
        <authorList>
            <consortium name="WormBaseParasite"/>
        </authorList>
    </citation>
    <scope>IDENTIFICATION</scope>
</reference>
<accession>A0A1I7YB88</accession>
<sequence length="82" mass="8609">MVPGLVTTEVQAWGEGYVLGFEEVLAEREGITAERADIGVQHEGFVIDLQHAGGVDAVGQAVVDLVDHQVAIVRTGGLRQAG</sequence>
<protein>
    <submittedName>
        <fullName evidence="2">Transcriptional regulator</fullName>
    </submittedName>
</protein>
<proteinExistence type="predicted"/>
<dbReference type="AlphaFoldDB" id="A0A1I7YB88"/>